<proteinExistence type="predicted"/>
<evidence type="ECO:0000256" key="1">
    <source>
        <dbReference type="SAM" id="Coils"/>
    </source>
</evidence>
<sequence>MIADVGLFAGLKKTHKASKQQGETSHWIVGVISSKKPVTTTVVDKVPPSPKKKKKAPKEDQRRPSKKRKIVTSLTWDHAFTQSKPDFDLDFNLLMCRSSHYNLLIGSLKTFLEQEGISEAGKDLLDEISYTNQWSLACEHFARGLHITRHMLDVPSKEMERLSEEIMEQTNLASAKDVEFQKEKELHQKASKRITRLEAALAESEAAKNEVVGHLNEIKNDLEMLAAEREKTLVMLEKIQEEVVQGKEDAAIEHVNLVITEHREGFTYVVRLAKYHAPDINIDIFDMKMDVYKGQLMPMVDVPDDEYEEVEDDNQDGRAASEATPENTLVAQDDSPPDIV</sequence>
<feature type="coiled-coil region" evidence="1">
    <location>
        <begin position="180"/>
        <end position="242"/>
    </location>
</feature>
<evidence type="ECO:0000256" key="2">
    <source>
        <dbReference type="SAM" id="MobiDB-lite"/>
    </source>
</evidence>
<comment type="caution">
    <text evidence="3">The sequence shown here is derived from an EMBL/GenBank/DDBJ whole genome shotgun (WGS) entry which is preliminary data.</text>
</comment>
<feature type="region of interest" description="Disordered" evidence="2">
    <location>
        <begin position="40"/>
        <end position="68"/>
    </location>
</feature>
<dbReference type="Proteomes" id="UP001603857">
    <property type="component" value="Unassembled WGS sequence"/>
</dbReference>
<dbReference type="AlphaFoldDB" id="A0ABD1M414"/>
<protein>
    <submittedName>
        <fullName evidence="3">Uncharacterized protein</fullName>
    </submittedName>
</protein>
<keyword evidence="1" id="KW-0175">Coiled coil</keyword>
<dbReference type="EMBL" id="JBGMDY010000006">
    <property type="protein sequence ID" value="KAL2330533.1"/>
    <property type="molecule type" value="Genomic_DNA"/>
</dbReference>
<name>A0ABD1M414_9FABA</name>
<evidence type="ECO:0000313" key="4">
    <source>
        <dbReference type="Proteomes" id="UP001603857"/>
    </source>
</evidence>
<evidence type="ECO:0000313" key="3">
    <source>
        <dbReference type="EMBL" id="KAL2330533.1"/>
    </source>
</evidence>
<keyword evidence="4" id="KW-1185">Reference proteome</keyword>
<reference evidence="3 4" key="1">
    <citation type="submission" date="2024-08" db="EMBL/GenBank/DDBJ databases">
        <title>Insights into the chromosomal genome structure of Flemingia macrophylla.</title>
        <authorList>
            <person name="Ding Y."/>
            <person name="Zhao Y."/>
            <person name="Bi W."/>
            <person name="Wu M."/>
            <person name="Zhao G."/>
            <person name="Gong Y."/>
            <person name="Li W."/>
            <person name="Zhang P."/>
        </authorList>
    </citation>
    <scope>NUCLEOTIDE SEQUENCE [LARGE SCALE GENOMIC DNA]</scope>
    <source>
        <strain evidence="3">DYQJB</strain>
        <tissue evidence="3">Leaf</tissue>
    </source>
</reference>
<accession>A0ABD1M414</accession>
<gene>
    <name evidence="3" type="ORF">Fmac_018114</name>
</gene>
<organism evidence="3 4">
    <name type="scientific">Flemingia macrophylla</name>
    <dbReference type="NCBI Taxonomy" id="520843"/>
    <lineage>
        <taxon>Eukaryota</taxon>
        <taxon>Viridiplantae</taxon>
        <taxon>Streptophyta</taxon>
        <taxon>Embryophyta</taxon>
        <taxon>Tracheophyta</taxon>
        <taxon>Spermatophyta</taxon>
        <taxon>Magnoliopsida</taxon>
        <taxon>eudicotyledons</taxon>
        <taxon>Gunneridae</taxon>
        <taxon>Pentapetalae</taxon>
        <taxon>rosids</taxon>
        <taxon>fabids</taxon>
        <taxon>Fabales</taxon>
        <taxon>Fabaceae</taxon>
        <taxon>Papilionoideae</taxon>
        <taxon>50 kb inversion clade</taxon>
        <taxon>NPAAA clade</taxon>
        <taxon>indigoferoid/millettioid clade</taxon>
        <taxon>Phaseoleae</taxon>
        <taxon>Flemingia</taxon>
    </lineage>
</organism>
<feature type="region of interest" description="Disordered" evidence="2">
    <location>
        <begin position="306"/>
        <end position="340"/>
    </location>
</feature>